<dbReference type="KEGG" id="tmk:QGN29_01865"/>
<gene>
    <name evidence="12" type="ORF">QGN29_01865</name>
</gene>
<evidence type="ECO:0000256" key="4">
    <source>
        <dbReference type="ARBA" id="ARBA00013346"/>
    </source>
</evidence>
<dbReference type="Gene3D" id="3.40.50.150">
    <property type="entry name" value="Vaccinia Virus protein VP39"/>
    <property type="match status" value="1"/>
</dbReference>
<name>A0AA52H9E5_9PROT</name>
<dbReference type="PANTHER" id="PTHR11579:SF0">
    <property type="entry name" value="PROTEIN-L-ISOASPARTATE(D-ASPARTATE) O-METHYLTRANSFERASE"/>
    <property type="match status" value="1"/>
</dbReference>
<proteinExistence type="inferred from homology"/>
<keyword evidence="13" id="KW-1185">Reference proteome</keyword>
<dbReference type="InterPro" id="IPR000682">
    <property type="entry name" value="PCMT"/>
</dbReference>
<keyword evidence="5" id="KW-0963">Cytoplasm</keyword>
<evidence type="ECO:0000313" key="12">
    <source>
        <dbReference type="EMBL" id="WND03111.1"/>
    </source>
</evidence>
<accession>A0AA52H9E5</accession>
<evidence type="ECO:0000256" key="2">
    <source>
        <dbReference type="ARBA" id="ARBA00005369"/>
    </source>
</evidence>
<dbReference type="Pfam" id="PF01135">
    <property type="entry name" value="PCMT"/>
    <property type="match status" value="1"/>
</dbReference>
<sequence>MIEGFDPYKSMRQLMVEKQLRERGISRLEILDVMGKVQRHLFVPPEDASEAYSDVAIPIGCDQTLSRPYIVALMADVLSLSPLDRVLEIGCGSGYAATVLSYLCHDVLSIELETTLADLSRETLEANFPSQSIEVITGNALSMTSLGLFDAISVTASCPQLPNHLLQFLKPGGRMVIPIGDTSSSQLLTLIHKLNDGTIVTRDLCRVNFVPLKPIAA</sequence>
<reference evidence="12" key="1">
    <citation type="submission" date="2023-04" db="EMBL/GenBank/DDBJ databases">
        <title>Complete genome sequence of Temperatibacter marinus.</title>
        <authorList>
            <person name="Rong J.-C."/>
            <person name="Yi M.-L."/>
            <person name="Zhao Q."/>
        </authorList>
    </citation>
    <scope>NUCLEOTIDE SEQUENCE</scope>
    <source>
        <strain evidence="12">NBRC 110045</strain>
    </source>
</reference>
<evidence type="ECO:0000256" key="8">
    <source>
        <dbReference type="ARBA" id="ARBA00022691"/>
    </source>
</evidence>
<evidence type="ECO:0000256" key="3">
    <source>
        <dbReference type="ARBA" id="ARBA00011890"/>
    </source>
</evidence>
<dbReference type="EC" id="2.1.1.77" evidence="3"/>
<evidence type="ECO:0000256" key="10">
    <source>
        <dbReference type="ARBA" id="ARBA00031323"/>
    </source>
</evidence>
<dbReference type="AlphaFoldDB" id="A0AA52H9E5"/>
<keyword evidence="6" id="KW-0489">Methyltransferase</keyword>
<comment type="subcellular location">
    <subcellularLocation>
        <location evidence="1">Cytoplasm</location>
    </subcellularLocation>
</comment>
<dbReference type="RefSeq" id="WP_310798960.1">
    <property type="nucleotide sequence ID" value="NZ_CP123872.1"/>
</dbReference>
<evidence type="ECO:0000313" key="13">
    <source>
        <dbReference type="Proteomes" id="UP001268683"/>
    </source>
</evidence>
<dbReference type="InterPro" id="IPR029063">
    <property type="entry name" value="SAM-dependent_MTases_sf"/>
</dbReference>
<evidence type="ECO:0000256" key="5">
    <source>
        <dbReference type="ARBA" id="ARBA00022490"/>
    </source>
</evidence>
<dbReference type="Proteomes" id="UP001268683">
    <property type="component" value="Chromosome"/>
</dbReference>
<comment type="similarity">
    <text evidence="2">Belongs to the methyltransferase superfamily. L-isoaspartyl/D-aspartyl protein methyltransferase family.</text>
</comment>
<dbReference type="CDD" id="cd02440">
    <property type="entry name" value="AdoMet_MTases"/>
    <property type="match status" value="1"/>
</dbReference>
<evidence type="ECO:0000256" key="1">
    <source>
        <dbReference type="ARBA" id="ARBA00004496"/>
    </source>
</evidence>
<evidence type="ECO:0000256" key="9">
    <source>
        <dbReference type="ARBA" id="ARBA00030757"/>
    </source>
</evidence>
<dbReference type="EMBL" id="CP123872">
    <property type="protein sequence ID" value="WND03111.1"/>
    <property type="molecule type" value="Genomic_DNA"/>
</dbReference>
<dbReference type="GO" id="GO:0005737">
    <property type="term" value="C:cytoplasm"/>
    <property type="evidence" value="ECO:0007669"/>
    <property type="project" value="UniProtKB-SubCell"/>
</dbReference>
<keyword evidence="7" id="KW-0808">Transferase</keyword>
<dbReference type="SUPFAM" id="SSF53335">
    <property type="entry name" value="S-adenosyl-L-methionine-dependent methyltransferases"/>
    <property type="match status" value="1"/>
</dbReference>
<protein>
    <recommendedName>
        <fullName evidence="4">Protein-L-isoaspartate O-methyltransferase</fullName>
        <ecNumber evidence="3">2.1.1.77</ecNumber>
    </recommendedName>
    <alternativeName>
        <fullName evidence="11">L-isoaspartyl protein carboxyl methyltransferase</fullName>
    </alternativeName>
    <alternativeName>
        <fullName evidence="9">Protein L-isoaspartyl methyltransferase</fullName>
    </alternativeName>
    <alternativeName>
        <fullName evidence="10">Protein-beta-aspartate methyltransferase</fullName>
    </alternativeName>
</protein>
<evidence type="ECO:0000256" key="11">
    <source>
        <dbReference type="ARBA" id="ARBA00031350"/>
    </source>
</evidence>
<keyword evidence="8" id="KW-0949">S-adenosyl-L-methionine</keyword>
<dbReference type="GO" id="GO:0032259">
    <property type="term" value="P:methylation"/>
    <property type="evidence" value="ECO:0007669"/>
    <property type="project" value="UniProtKB-KW"/>
</dbReference>
<evidence type="ECO:0000256" key="7">
    <source>
        <dbReference type="ARBA" id="ARBA00022679"/>
    </source>
</evidence>
<evidence type="ECO:0000256" key="6">
    <source>
        <dbReference type="ARBA" id="ARBA00022603"/>
    </source>
</evidence>
<dbReference type="GO" id="GO:0004719">
    <property type="term" value="F:protein-L-isoaspartate (D-aspartate) O-methyltransferase activity"/>
    <property type="evidence" value="ECO:0007669"/>
    <property type="project" value="UniProtKB-EC"/>
</dbReference>
<dbReference type="PANTHER" id="PTHR11579">
    <property type="entry name" value="PROTEIN-L-ISOASPARTATE O-METHYLTRANSFERASE"/>
    <property type="match status" value="1"/>
</dbReference>
<organism evidence="12 13">
    <name type="scientific">Temperatibacter marinus</name>
    <dbReference type="NCBI Taxonomy" id="1456591"/>
    <lineage>
        <taxon>Bacteria</taxon>
        <taxon>Pseudomonadati</taxon>
        <taxon>Pseudomonadota</taxon>
        <taxon>Alphaproteobacteria</taxon>
        <taxon>Kordiimonadales</taxon>
        <taxon>Temperatibacteraceae</taxon>
        <taxon>Temperatibacter</taxon>
    </lineage>
</organism>